<reference evidence="1 2" key="1">
    <citation type="submission" date="2018-05" db="EMBL/GenBank/DDBJ databases">
        <title>Chitinophaga sp. K3CV102501T nov., isolated from isolated from a monsoon evergreen broad-leaved forest soil.</title>
        <authorList>
            <person name="Lv Y."/>
        </authorList>
    </citation>
    <scope>NUCLEOTIDE SEQUENCE [LARGE SCALE GENOMIC DNA]</scope>
    <source>
        <strain evidence="1 2">GDMCC 1.1325</strain>
    </source>
</reference>
<dbReference type="EMBL" id="QFFJ01000002">
    <property type="protein sequence ID" value="RBL88984.1"/>
    <property type="molecule type" value="Genomic_DNA"/>
</dbReference>
<name>A0A365XTE5_9BACT</name>
<dbReference type="Proteomes" id="UP000253410">
    <property type="component" value="Unassembled WGS sequence"/>
</dbReference>
<protein>
    <recommendedName>
        <fullName evidence="3">Leucine-rich repeat domain-containing protein</fullName>
    </recommendedName>
</protein>
<evidence type="ECO:0008006" key="3">
    <source>
        <dbReference type="Google" id="ProtNLM"/>
    </source>
</evidence>
<organism evidence="1 2">
    <name type="scientific">Chitinophaga flava</name>
    <dbReference type="NCBI Taxonomy" id="2259036"/>
    <lineage>
        <taxon>Bacteria</taxon>
        <taxon>Pseudomonadati</taxon>
        <taxon>Bacteroidota</taxon>
        <taxon>Chitinophagia</taxon>
        <taxon>Chitinophagales</taxon>
        <taxon>Chitinophagaceae</taxon>
        <taxon>Chitinophaga</taxon>
    </lineage>
</organism>
<proteinExistence type="predicted"/>
<dbReference type="Gene3D" id="3.80.10.10">
    <property type="entry name" value="Ribonuclease Inhibitor"/>
    <property type="match status" value="1"/>
</dbReference>
<gene>
    <name evidence="1" type="ORF">DF182_20805</name>
</gene>
<evidence type="ECO:0000313" key="1">
    <source>
        <dbReference type="EMBL" id="RBL88984.1"/>
    </source>
</evidence>
<dbReference type="InterPro" id="IPR032675">
    <property type="entry name" value="LRR_dom_sf"/>
</dbReference>
<dbReference type="AlphaFoldDB" id="A0A365XTE5"/>
<dbReference type="OrthoDB" id="641224at2"/>
<keyword evidence="2" id="KW-1185">Reference proteome</keyword>
<dbReference type="RefSeq" id="WP_113617727.1">
    <property type="nucleotide sequence ID" value="NZ_QFFJ01000002.1"/>
</dbReference>
<evidence type="ECO:0000313" key="2">
    <source>
        <dbReference type="Proteomes" id="UP000253410"/>
    </source>
</evidence>
<dbReference type="SUPFAM" id="SSF52058">
    <property type="entry name" value="L domain-like"/>
    <property type="match status" value="1"/>
</dbReference>
<comment type="caution">
    <text evidence="1">The sequence shown here is derived from an EMBL/GenBank/DDBJ whole genome shotgun (WGS) entry which is preliminary data.</text>
</comment>
<sequence>MSISYTGKIIPSGTPRWLMGQTLHTAEKEKFKGYKDKGLAWGAVDESLQADIDFLELWPDDTSTATIPPVVATLPNLKTLIIPSWFVPHLKAEDLPDSLEALQVGVLSDNKAKVNWNKALVLPHIKTLDLGKVMSDFYAASFPGLTNTLIITLGNKKLDLTEVGKCQHTQNLFLYKADTVETLSQAGAAAFHFAGWIEGRHENFKGLKGYEQLRDAEIRWNKKLTSLEGLEHLSGLERLDISDCPKLEHLSHLMQINSLQWFRIMNSGKAWTTYIEDVKTKFTEEGFEKIRFEPDRHHALLEISRKA</sequence>
<accession>A0A365XTE5</accession>